<dbReference type="PANTHER" id="PTHR30582:SF2">
    <property type="entry name" value="L,D-TRANSPEPTIDASE YCIB-RELATED"/>
    <property type="match status" value="1"/>
</dbReference>
<feature type="active site" description="Proton donor/acceptor" evidence="7">
    <location>
        <position position="175"/>
    </location>
</feature>
<reference evidence="10 11" key="1">
    <citation type="journal article" date="2023" name="ISME J.">
        <title>Cultivation and genomic characterization of novel and ubiquitous marine nitrite-oxidizing bacteria from the Nitrospirales.</title>
        <authorList>
            <person name="Mueller A.J."/>
            <person name="Daebeler A."/>
            <person name="Herbold C.W."/>
            <person name="Kirkegaard R.H."/>
            <person name="Daims H."/>
        </authorList>
    </citation>
    <scope>NUCLEOTIDE SEQUENCE [LARGE SCALE GENOMIC DNA]</scope>
    <source>
        <strain evidence="10 11">EB</strain>
    </source>
</reference>
<dbReference type="RefSeq" id="WP_313832081.1">
    <property type="nucleotide sequence ID" value="NZ_JAQOUE010000001.1"/>
</dbReference>
<organism evidence="10 11">
    <name type="scientific">Candidatus Nitronereus thalassa</name>
    <dbReference type="NCBI Taxonomy" id="3020898"/>
    <lineage>
        <taxon>Bacteria</taxon>
        <taxon>Pseudomonadati</taxon>
        <taxon>Nitrospirota</taxon>
        <taxon>Nitrospiria</taxon>
        <taxon>Nitrospirales</taxon>
        <taxon>Nitrospiraceae</taxon>
        <taxon>Candidatus Nitronereus</taxon>
    </lineage>
</organism>
<dbReference type="InterPro" id="IPR005490">
    <property type="entry name" value="LD_TPept_cat_dom"/>
</dbReference>
<keyword evidence="3" id="KW-0808">Transferase</keyword>
<dbReference type="CDD" id="cd16913">
    <property type="entry name" value="YkuD_like"/>
    <property type="match status" value="1"/>
</dbReference>
<dbReference type="Gene3D" id="2.40.440.10">
    <property type="entry name" value="L,D-transpeptidase catalytic domain-like"/>
    <property type="match status" value="1"/>
</dbReference>
<evidence type="ECO:0000256" key="5">
    <source>
        <dbReference type="ARBA" id="ARBA00022984"/>
    </source>
</evidence>
<protein>
    <submittedName>
        <fullName evidence="10">L,D-transpeptidase</fullName>
    </submittedName>
</protein>
<evidence type="ECO:0000313" key="10">
    <source>
        <dbReference type="EMBL" id="MDT7041733.1"/>
    </source>
</evidence>
<sequence length="215" mass="23381">MNSLWSSPNLGRSGVSLLSLLFFSFILLGSAESPSAEFNKAAVKTTSRGNGEGRSKKPSPSSLARLAPQGTFVMVDTAENRVYLKNGTKTLFAAVASTGSGSRLQDPRNPEKGWIFNTPRGIFSITGKIANPIWFKPDWAFIEEGLPIPTRQQDRAEAGVLGDYALGFGDGYFIHGTLYTRLLGTNVTHGCIRLGDKDLQYLYEHVSVGTTLIIY</sequence>
<evidence type="ECO:0000256" key="3">
    <source>
        <dbReference type="ARBA" id="ARBA00022679"/>
    </source>
</evidence>
<dbReference type="PANTHER" id="PTHR30582">
    <property type="entry name" value="L,D-TRANSPEPTIDASE"/>
    <property type="match status" value="1"/>
</dbReference>
<dbReference type="Proteomes" id="UP001250932">
    <property type="component" value="Unassembled WGS sequence"/>
</dbReference>
<keyword evidence="5 7" id="KW-0573">Peptidoglycan synthesis</keyword>
<comment type="pathway">
    <text evidence="1 7">Cell wall biogenesis; peptidoglycan biosynthesis.</text>
</comment>
<evidence type="ECO:0000256" key="2">
    <source>
        <dbReference type="ARBA" id="ARBA00005992"/>
    </source>
</evidence>
<name>A0ABU3K5S7_9BACT</name>
<keyword evidence="4 7" id="KW-0133">Cell shape</keyword>
<gene>
    <name evidence="10" type="ORF">PPG34_05175</name>
</gene>
<feature type="domain" description="L,D-TPase catalytic" evidence="9">
    <location>
        <begin position="71"/>
        <end position="215"/>
    </location>
</feature>
<feature type="region of interest" description="Disordered" evidence="8">
    <location>
        <begin position="42"/>
        <end position="64"/>
    </location>
</feature>
<evidence type="ECO:0000313" key="11">
    <source>
        <dbReference type="Proteomes" id="UP001250932"/>
    </source>
</evidence>
<dbReference type="PROSITE" id="PS52029">
    <property type="entry name" value="LD_TPASE"/>
    <property type="match status" value="1"/>
</dbReference>
<keyword evidence="6 7" id="KW-0961">Cell wall biogenesis/degradation</keyword>
<comment type="similarity">
    <text evidence="2">Belongs to the YkuD family.</text>
</comment>
<accession>A0ABU3K5S7</accession>
<evidence type="ECO:0000256" key="6">
    <source>
        <dbReference type="ARBA" id="ARBA00023316"/>
    </source>
</evidence>
<evidence type="ECO:0000256" key="1">
    <source>
        <dbReference type="ARBA" id="ARBA00004752"/>
    </source>
</evidence>
<dbReference type="InterPro" id="IPR038063">
    <property type="entry name" value="Transpep_catalytic_dom"/>
</dbReference>
<evidence type="ECO:0000256" key="4">
    <source>
        <dbReference type="ARBA" id="ARBA00022960"/>
    </source>
</evidence>
<evidence type="ECO:0000256" key="8">
    <source>
        <dbReference type="SAM" id="MobiDB-lite"/>
    </source>
</evidence>
<dbReference type="SUPFAM" id="SSF141523">
    <property type="entry name" value="L,D-transpeptidase catalytic domain-like"/>
    <property type="match status" value="1"/>
</dbReference>
<feature type="active site" description="Nucleophile" evidence="7">
    <location>
        <position position="191"/>
    </location>
</feature>
<evidence type="ECO:0000256" key="7">
    <source>
        <dbReference type="PROSITE-ProRule" id="PRU01373"/>
    </source>
</evidence>
<dbReference type="Pfam" id="PF03734">
    <property type="entry name" value="YkuD"/>
    <property type="match status" value="1"/>
</dbReference>
<evidence type="ECO:0000259" key="9">
    <source>
        <dbReference type="PROSITE" id="PS52029"/>
    </source>
</evidence>
<dbReference type="InterPro" id="IPR050979">
    <property type="entry name" value="LD-transpeptidase"/>
</dbReference>
<dbReference type="EMBL" id="JAQOUE010000001">
    <property type="protein sequence ID" value="MDT7041733.1"/>
    <property type="molecule type" value="Genomic_DNA"/>
</dbReference>
<keyword evidence="11" id="KW-1185">Reference proteome</keyword>
<proteinExistence type="inferred from homology"/>
<comment type="caution">
    <text evidence="10">The sequence shown here is derived from an EMBL/GenBank/DDBJ whole genome shotgun (WGS) entry which is preliminary data.</text>
</comment>